<name>A0A1C3ET75_9PLAN</name>
<evidence type="ECO:0000256" key="5">
    <source>
        <dbReference type="ARBA" id="ARBA00011738"/>
    </source>
</evidence>
<evidence type="ECO:0000256" key="10">
    <source>
        <dbReference type="ARBA" id="ARBA00022777"/>
    </source>
</evidence>
<evidence type="ECO:0000313" key="18">
    <source>
        <dbReference type="Proteomes" id="UP000094828"/>
    </source>
</evidence>
<feature type="binding site" evidence="16">
    <location>
        <begin position="10"/>
        <end position="17"/>
    </location>
    <ligand>
        <name>ATP</name>
        <dbReference type="ChEBI" id="CHEBI:30616"/>
    </ligand>
</feature>
<dbReference type="Gene3D" id="3.30.420.40">
    <property type="match status" value="2"/>
</dbReference>
<keyword evidence="13 16" id="KW-0173">Coenzyme A biosynthesis</keyword>
<comment type="cofactor">
    <cofactor evidence="2">
        <name>K(+)</name>
        <dbReference type="ChEBI" id="CHEBI:29103"/>
    </cofactor>
</comment>
<evidence type="ECO:0000313" key="17">
    <source>
        <dbReference type="EMBL" id="ODA36517.1"/>
    </source>
</evidence>
<keyword evidence="16" id="KW-0479">Metal-binding</keyword>
<evidence type="ECO:0000256" key="7">
    <source>
        <dbReference type="ARBA" id="ARBA00022490"/>
    </source>
</evidence>
<feature type="binding site" evidence="16">
    <location>
        <begin position="124"/>
        <end position="127"/>
    </location>
    <ligand>
        <name>substrate</name>
    </ligand>
</feature>
<dbReference type="CDD" id="cd24015">
    <property type="entry name" value="ASKHA_NBD_PanK-III"/>
    <property type="match status" value="1"/>
</dbReference>
<keyword evidence="8 16" id="KW-0808">Transferase</keyword>
<comment type="cofactor">
    <cofactor evidence="16">
        <name>NH4(+)</name>
        <dbReference type="ChEBI" id="CHEBI:28938"/>
    </cofactor>
    <cofactor evidence="16">
        <name>K(+)</name>
        <dbReference type="ChEBI" id="CHEBI:29103"/>
    </cofactor>
    <text evidence="16">A monovalent cation. Ammonium or potassium.</text>
</comment>
<dbReference type="InterPro" id="IPR043129">
    <property type="entry name" value="ATPase_NBD"/>
</dbReference>
<keyword evidence="18" id="KW-1185">Reference proteome</keyword>
<reference evidence="17 18" key="1">
    <citation type="submission" date="2016-05" db="EMBL/GenBank/DDBJ databases">
        <title>Genomic and physiological characterization of Planctopirus sp. isolated from fresh water lake.</title>
        <authorList>
            <person name="Subhash Y."/>
            <person name="Ramana C."/>
        </authorList>
    </citation>
    <scope>NUCLEOTIDE SEQUENCE [LARGE SCALE GENOMIC DNA]</scope>
    <source>
        <strain evidence="17 18">JC280</strain>
    </source>
</reference>
<dbReference type="OrthoDB" id="9804707at2"/>
<dbReference type="GO" id="GO:0046872">
    <property type="term" value="F:metal ion binding"/>
    <property type="evidence" value="ECO:0007669"/>
    <property type="project" value="UniProtKB-KW"/>
</dbReference>
<evidence type="ECO:0000256" key="1">
    <source>
        <dbReference type="ARBA" id="ARBA00001206"/>
    </source>
</evidence>
<dbReference type="EMBL" id="LYDR01000020">
    <property type="protein sequence ID" value="ODA36517.1"/>
    <property type="molecule type" value="Genomic_DNA"/>
</dbReference>
<keyword evidence="7 16" id="KW-0963">Cytoplasm</keyword>
<dbReference type="InterPro" id="IPR004619">
    <property type="entry name" value="Type_III_PanK"/>
</dbReference>
<keyword evidence="10 16" id="KW-0418">Kinase</keyword>
<comment type="subunit">
    <text evidence="5 16">Homodimer.</text>
</comment>
<comment type="catalytic activity">
    <reaction evidence="1 16">
        <text>(R)-pantothenate + ATP = (R)-4'-phosphopantothenate + ADP + H(+)</text>
        <dbReference type="Rhea" id="RHEA:16373"/>
        <dbReference type="ChEBI" id="CHEBI:10986"/>
        <dbReference type="ChEBI" id="CHEBI:15378"/>
        <dbReference type="ChEBI" id="CHEBI:29032"/>
        <dbReference type="ChEBI" id="CHEBI:30616"/>
        <dbReference type="ChEBI" id="CHEBI:456216"/>
        <dbReference type="EC" id="2.7.1.33"/>
    </reaction>
</comment>
<dbReference type="AlphaFoldDB" id="A0A1C3ET75"/>
<evidence type="ECO:0000256" key="9">
    <source>
        <dbReference type="ARBA" id="ARBA00022741"/>
    </source>
</evidence>
<comment type="function">
    <text evidence="16">Catalyzes the phosphorylation of pantothenate (Pan), the first step in CoA biosynthesis.</text>
</comment>
<sequence>MMQTWSLAIDSGNSRVKFGLFRDQSHAQFEEPIEFLALDLQSPLPVEILNQWCQRAMASGANKLQSIAGGSNPRALDCLLAAWPEVGMRSGEAAKQSFWPRPHVLRSGLDLPIVIDVDAPERVGLDRLFNAVAGNTIRLPDQPAILVDAGTATTIDWVDATGRFCGGAILPGIELGARALHQYTALLPLISRQELSAPHPHVIGRNTRAAMSSGLFWGHVGAIREISTRLSARTQPPVLLLTGGSAGILAGEFPQARLVPALGLWGMILSMPAES</sequence>
<accession>A0A1C3ET75</accession>
<organism evidence="17 18">
    <name type="scientific">Planctopirus hydrillae</name>
    <dbReference type="NCBI Taxonomy" id="1841610"/>
    <lineage>
        <taxon>Bacteria</taxon>
        <taxon>Pseudomonadati</taxon>
        <taxon>Planctomycetota</taxon>
        <taxon>Planctomycetia</taxon>
        <taxon>Planctomycetales</taxon>
        <taxon>Planctomycetaceae</taxon>
        <taxon>Planctopirus</taxon>
    </lineage>
</organism>
<keyword evidence="9 16" id="KW-0547">Nucleotide-binding</keyword>
<dbReference type="HAMAP" id="MF_01274">
    <property type="entry name" value="Pantothen_kinase_3"/>
    <property type="match status" value="1"/>
</dbReference>
<comment type="pathway">
    <text evidence="4 16">Cofactor biosynthesis; coenzyme A biosynthesis; CoA from (R)-pantothenate: step 1/5.</text>
</comment>
<dbReference type="EC" id="2.7.1.33" evidence="6 16"/>
<keyword evidence="11 16" id="KW-0067">ATP-binding</keyword>
<feature type="binding site" evidence="16">
    <location>
        <position position="207"/>
    </location>
    <ligand>
        <name>substrate</name>
    </ligand>
</feature>
<gene>
    <name evidence="16" type="primary">coaX</name>
    <name evidence="17" type="ORF">A6X21_02205</name>
</gene>
<dbReference type="GO" id="GO:0005524">
    <property type="term" value="F:ATP binding"/>
    <property type="evidence" value="ECO:0007669"/>
    <property type="project" value="UniProtKB-UniRule"/>
</dbReference>
<dbReference type="UniPathway" id="UPA00241">
    <property type="reaction ID" value="UER00352"/>
</dbReference>
<dbReference type="NCBIfam" id="TIGR00671">
    <property type="entry name" value="baf"/>
    <property type="match status" value="1"/>
</dbReference>
<comment type="caution">
    <text evidence="16">Lacks conserved residue(s) required for the propagation of feature annotation.</text>
</comment>
<keyword evidence="12 16" id="KW-0630">Potassium</keyword>
<evidence type="ECO:0000256" key="13">
    <source>
        <dbReference type="ARBA" id="ARBA00022993"/>
    </source>
</evidence>
<comment type="subcellular location">
    <subcellularLocation>
        <location evidence="3 16">Cytoplasm</location>
    </subcellularLocation>
</comment>
<evidence type="ECO:0000256" key="14">
    <source>
        <dbReference type="ARBA" id="ARBA00038036"/>
    </source>
</evidence>
<evidence type="ECO:0000256" key="3">
    <source>
        <dbReference type="ARBA" id="ARBA00004496"/>
    </source>
</evidence>
<evidence type="ECO:0000256" key="16">
    <source>
        <dbReference type="HAMAP-Rule" id="MF_01274"/>
    </source>
</evidence>
<evidence type="ECO:0000256" key="15">
    <source>
        <dbReference type="ARBA" id="ARBA00040883"/>
    </source>
</evidence>
<evidence type="ECO:0000256" key="11">
    <source>
        <dbReference type="ARBA" id="ARBA00022840"/>
    </source>
</evidence>
<dbReference type="Proteomes" id="UP000094828">
    <property type="component" value="Unassembled WGS sequence"/>
</dbReference>
<evidence type="ECO:0000256" key="2">
    <source>
        <dbReference type="ARBA" id="ARBA00001958"/>
    </source>
</evidence>
<dbReference type="PANTHER" id="PTHR34265">
    <property type="entry name" value="TYPE III PANTOTHENATE KINASE"/>
    <property type="match status" value="1"/>
</dbReference>
<dbReference type="STRING" id="1841610.A6X21_02205"/>
<comment type="caution">
    <text evidence="17">The sequence shown here is derived from an EMBL/GenBank/DDBJ whole genome shotgun (WGS) entry which is preliminary data.</text>
</comment>
<dbReference type="PANTHER" id="PTHR34265:SF1">
    <property type="entry name" value="TYPE III PANTOTHENATE KINASE"/>
    <property type="match status" value="1"/>
</dbReference>
<proteinExistence type="inferred from homology"/>
<dbReference type="GO" id="GO:0005737">
    <property type="term" value="C:cytoplasm"/>
    <property type="evidence" value="ECO:0007669"/>
    <property type="project" value="UniProtKB-SubCell"/>
</dbReference>
<dbReference type="Pfam" id="PF03309">
    <property type="entry name" value="Pan_kinase"/>
    <property type="match status" value="1"/>
</dbReference>
<dbReference type="GO" id="GO:0015937">
    <property type="term" value="P:coenzyme A biosynthetic process"/>
    <property type="evidence" value="ECO:0007669"/>
    <property type="project" value="UniProtKB-UniRule"/>
</dbReference>
<dbReference type="SUPFAM" id="SSF53067">
    <property type="entry name" value="Actin-like ATPase domain"/>
    <property type="match status" value="2"/>
</dbReference>
<evidence type="ECO:0000256" key="12">
    <source>
        <dbReference type="ARBA" id="ARBA00022958"/>
    </source>
</evidence>
<protein>
    <recommendedName>
        <fullName evidence="15 16">Type III pantothenate kinase</fullName>
        <ecNumber evidence="6 16">2.7.1.33</ecNumber>
    </recommendedName>
    <alternativeName>
        <fullName evidence="16">PanK-III</fullName>
    </alternativeName>
    <alternativeName>
        <fullName evidence="16">Pantothenic acid kinase</fullName>
    </alternativeName>
</protein>
<evidence type="ECO:0000256" key="8">
    <source>
        <dbReference type="ARBA" id="ARBA00022679"/>
    </source>
</evidence>
<feature type="binding site" evidence="16">
    <location>
        <position position="148"/>
    </location>
    <ligand>
        <name>K(+)</name>
        <dbReference type="ChEBI" id="CHEBI:29103"/>
    </ligand>
</feature>
<comment type="similarity">
    <text evidence="14 16">Belongs to the type III pantothenate kinase family.</text>
</comment>
<dbReference type="GO" id="GO:0004594">
    <property type="term" value="F:pantothenate kinase activity"/>
    <property type="evidence" value="ECO:0007669"/>
    <property type="project" value="UniProtKB-UniRule"/>
</dbReference>
<feature type="active site" description="Proton acceptor" evidence="16">
    <location>
        <position position="126"/>
    </location>
</feature>
<evidence type="ECO:0000256" key="6">
    <source>
        <dbReference type="ARBA" id="ARBA00012102"/>
    </source>
</evidence>
<evidence type="ECO:0000256" key="4">
    <source>
        <dbReference type="ARBA" id="ARBA00005225"/>
    </source>
</evidence>
<feature type="binding site" evidence="16">
    <location>
        <position position="151"/>
    </location>
    <ligand>
        <name>ATP</name>
        <dbReference type="ChEBI" id="CHEBI:30616"/>
    </ligand>
</feature>